<dbReference type="STRING" id="670386.D3B834"/>
<dbReference type="InterPro" id="IPR050511">
    <property type="entry name" value="AMPK_gamma/SDS23_families"/>
</dbReference>
<dbReference type="Proteomes" id="UP000001396">
    <property type="component" value="Unassembled WGS sequence"/>
</dbReference>
<keyword evidence="1" id="KW-0677">Repeat</keyword>
<dbReference type="OMA" id="KGHHRIF"/>
<evidence type="ECO:0000313" key="5">
    <source>
        <dbReference type="EMBL" id="EFA82202.1"/>
    </source>
</evidence>
<evidence type="ECO:0000256" key="3">
    <source>
        <dbReference type="PROSITE-ProRule" id="PRU00703"/>
    </source>
</evidence>
<dbReference type="GeneID" id="31360112"/>
<dbReference type="SUPFAM" id="SSF54631">
    <property type="entry name" value="CBS-domain pair"/>
    <property type="match status" value="2"/>
</dbReference>
<accession>D3B834</accession>
<evidence type="ECO:0000259" key="4">
    <source>
        <dbReference type="PROSITE" id="PS51371"/>
    </source>
</evidence>
<sequence>MGFKLFAPPTKHKDPGNYVYPNLTDSTGSLNELPYTFLDERRICDLLDSEEPYWASKRNRKLVTIKGNETIINAMEIMAKNQILSLPVVEPENEKEFMGFIDMVDIIHSILCYYTTNENTKNCENQSKYDNFIPVDFRGTLRQLISEVFQKDIHRVIVFNDDADGIGILSQTDMIKYFLENLDSLGECVHKSVDELKLIDNKVISMHENGISIHAFYLMLFHAVPGIAIVNENNDLVSSISLSDLRGLNADSYPNLLKPTGEFLNNKKTITCTKETSLEVLMLTMFEHKIHRVWVVDSKESKKCIGVITMVDIMKYFATYYGAKLATK</sequence>
<dbReference type="SMART" id="SM00116">
    <property type="entry name" value="CBS"/>
    <property type="match status" value="3"/>
</dbReference>
<feature type="domain" description="CBS" evidence="4">
    <location>
        <begin position="58"/>
        <end position="118"/>
    </location>
</feature>
<dbReference type="EMBL" id="ADBJ01000020">
    <property type="protein sequence ID" value="EFA82202.1"/>
    <property type="molecule type" value="Genomic_DNA"/>
</dbReference>
<evidence type="ECO:0000313" key="6">
    <source>
        <dbReference type="Proteomes" id="UP000001396"/>
    </source>
</evidence>
<keyword evidence="6" id="KW-1185">Reference proteome</keyword>
<reference evidence="5 6" key="1">
    <citation type="journal article" date="2011" name="Genome Res.">
        <title>Phylogeny-wide analysis of social amoeba genomes highlights ancient origins for complex intercellular communication.</title>
        <authorList>
            <person name="Heidel A.J."/>
            <person name="Lawal H.M."/>
            <person name="Felder M."/>
            <person name="Schilde C."/>
            <person name="Helps N.R."/>
            <person name="Tunggal B."/>
            <person name="Rivero F."/>
            <person name="John U."/>
            <person name="Schleicher M."/>
            <person name="Eichinger L."/>
            <person name="Platzer M."/>
            <person name="Noegel A.A."/>
            <person name="Schaap P."/>
            <person name="Gloeckner G."/>
        </authorList>
    </citation>
    <scope>NUCLEOTIDE SEQUENCE [LARGE SCALE GENOMIC DNA]</scope>
    <source>
        <strain evidence="6">ATCC 26659 / Pp 5 / PN500</strain>
    </source>
</reference>
<gene>
    <name evidence="5" type="ORF">PPL_04625</name>
</gene>
<comment type="caution">
    <text evidence="5">The sequence shown here is derived from an EMBL/GenBank/DDBJ whole genome shotgun (WGS) entry which is preliminary data.</text>
</comment>
<proteinExistence type="predicted"/>
<dbReference type="RefSeq" id="XP_020434319.1">
    <property type="nucleotide sequence ID" value="XM_020575524.1"/>
</dbReference>
<evidence type="ECO:0000256" key="1">
    <source>
        <dbReference type="ARBA" id="ARBA00022737"/>
    </source>
</evidence>
<dbReference type="Gene3D" id="3.10.580.10">
    <property type="entry name" value="CBS-domain"/>
    <property type="match status" value="2"/>
</dbReference>
<name>D3B834_HETP5</name>
<organism evidence="5 6">
    <name type="scientific">Heterostelium pallidum (strain ATCC 26659 / Pp 5 / PN500)</name>
    <name type="common">Cellular slime mold</name>
    <name type="synonym">Polysphondylium pallidum</name>
    <dbReference type="NCBI Taxonomy" id="670386"/>
    <lineage>
        <taxon>Eukaryota</taxon>
        <taxon>Amoebozoa</taxon>
        <taxon>Evosea</taxon>
        <taxon>Eumycetozoa</taxon>
        <taxon>Dictyostelia</taxon>
        <taxon>Acytosteliales</taxon>
        <taxon>Acytosteliaceae</taxon>
        <taxon>Heterostelium</taxon>
    </lineage>
</organism>
<feature type="domain" description="CBS" evidence="4">
    <location>
        <begin position="265"/>
        <end position="325"/>
    </location>
</feature>
<evidence type="ECO:0000256" key="2">
    <source>
        <dbReference type="ARBA" id="ARBA00023122"/>
    </source>
</evidence>
<dbReference type="PANTHER" id="PTHR13780">
    <property type="entry name" value="AMP-ACTIVATED PROTEIN KINASE, GAMMA REGULATORY SUBUNIT"/>
    <property type="match status" value="1"/>
</dbReference>
<dbReference type="CDD" id="cd02205">
    <property type="entry name" value="CBS_pair_SF"/>
    <property type="match status" value="2"/>
</dbReference>
<dbReference type="PANTHER" id="PTHR13780:SF164">
    <property type="entry name" value="CBS DOMAIN-CONTAINING PROTEIN"/>
    <property type="match status" value="1"/>
</dbReference>
<dbReference type="InParanoid" id="D3B834"/>
<dbReference type="AlphaFoldDB" id="D3B834"/>
<protein>
    <recommendedName>
        <fullName evidence="4">CBS domain-containing protein</fullName>
    </recommendedName>
</protein>
<dbReference type="Pfam" id="PF00571">
    <property type="entry name" value="CBS"/>
    <property type="match status" value="3"/>
</dbReference>
<dbReference type="InterPro" id="IPR046342">
    <property type="entry name" value="CBS_dom_sf"/>
</dbReference>
<dbReference type="InterPro" id="IPR000644">
    <property type="entry name" value="CBS_dom"/>
</dbReference>
<keyword evidence="2 3" id="KW-0129">CBS domain</keyword>
<dbReference type="PROSITE" id="PS51371">
    <property type="entry name" value="CBS"/>
    <property type="match status" value="2"/>
</dbReference>